<dbReference type="Gene3D" id="1.25.10.10">
    <property type="entry name" value="Leucine-rich Repeat Variant"/>
    <property type="match status" value="1"/>
</dbReference>
<dbReference type="Proteomes" id="UP000324233">
    <property type="component" value="Chromosome"/>
</dbReference>
<dbReference type="InterPro" id="IPR008930">
    <property type="entry name" value="Terpenoid_cyclase/PrenylTrfase"/>
</dbReference>
<feature type="signal peptide" evidence="2">
    <location>
        <begin position="1"/>
        <end position="30"/>
    </location>
</feature>
<evidence type="ECO:0000313" key="3">
    <source>
        <dbReference type="EMBL" id="QEH33881.1"/>
    </source>
</evidence>
<feature type="chain" id="PRO_5023140701" description="Prenyltransferase and squalene oxidase repeat protein" evidence="2">
    <location>
        <begin position="31"/>
        <end position="552"/>
    </location>
</feature>
<feature type="region of interest" description="Disordered" evidence="1">
    <location>
        <begin position="491"/>
        <end position="552"/>
    </location>
</feature>
<proteinExistence type="predicted"/>
<dbReference type="CDD" id="cd00688">
    <property type="entry name" value="ISOPREN_C2_like"/>
    <property type="match status" value="1"/>
</dbReference>
<dbReference type="SUPFAM" id="SSF48239">
    <property type="entry name" value="Terpenoid cyclases/Protein prenyltransferases"/>
    <property type="match status" value="1"/>
</dbReference>
<dbReference type="KEGG" id="agv:OJF2_24130"/>
<evidence type="ECO:0000256" key="1">
    <source>
        <dbReference type="SAM" id="MobiDB-lite"/>
    </source>
</evidence>
<evidence type="ECO:0000256" key="2">
    <source>
        <dbReference type="SAM" id="SignalP"/>
    </source>
</evidence>
<dbReference type="InterPro" id="IPR016024">
    <property type="entry name" value="ARM-type_fold"/>
</dbReference>
<evidence type="ECO:0008006" key="5">
    <source>
        <dbReference type="Google" id="ProtNLM"/>
    </source>
</evidence>
<dbReference type="OrthoDB" id="248095at2"/>
<dbReference type="Gene3D" id="1.50.10.20">
    <property type="match status" value="1"/>
</dbReference>
<reference evidence="3 4" key="1">
    <citation type="submission" date="2019-08" db="EMBL/GenBank/DDBJ databases">
        <title>Deep-cultivation of Planctomycetes and their phenomic and genomic characterization uncovers novel biology.</title>
        <authorList>
            <person name="Wiegand S."/>
            <person name="Jogler M."/>
            <person name="Boedeker C."/>
            <person name="Pinto D."/>
            <person name="Vollmers J."/>
            <person name="Rivas-Marin E."/>
            <person name="Kohn T."/>
            <person name="Peeters S.H."/>
            <person name="Heuer A."/>
            <person name="Rast P."/>
            <person name="Oberbeckmann S."/>
            <person name="Bunk B."/>
            <person name="Jeske O."/>
            <person name="Meyerdierks A."/>
            <person name="Storesund J.E."/>
            <person name="Kallscheuer N."/>
            <person name="Luecker S."/>
            <person name="Lage O.M."/>
            <person name="Pohl T."/>
            <person name="Merkel B.J."/>
            <person name="Hornburger P."/>
            <person name="Mueller R.-W."/>
            <person name="Bruemmer F."/>
            <person name="Labrenz M."/>
            <person name="Spormann A.M."/>
            <person name="Op den Camp H."/>
            <person name="Overmann J."/>
            <person name="Amann R."/>
            <person name="Jetten M.S.M."/>
            <person name="Mascher T."/>
            <person name="Medema M.H."/>
            <person name="Devos D.P."/>
            <person name="Kaster A.-K."/>
            <person name="Ovreas L."/>
            <person name="Rohde M."/>
            <person name="Galperin M.Y."/>
            <person name="Jogler C."/>
        </authorList>
    </citation>
    <scope>NUCLEOTIDE SEQUENCE [LARGE SCALE GENOMIC DNA]</scope>
    <source>
        <strain evidence="3 4">OJF2</strain>
    </source>
</reference>
<keyword evidence="4" id="KW-1185">Reference proteome</keyword>
<dbReference type="InterPro" id="IPR011989">
    <property type="entry name" value="ARM-like"/>
</dbReference>
<evidence type="ECO:0000313" key="4">
    <source>
        <dbReference type="Proteomes" id="UP000324233"/>
    </source>
</evidence>
<dbReference type="AlphaFoldDB" id="A0A5B9W0W3"/>
<keyword evidence="2" id="KW-0732">Signal</keyword>
<sequence precursor="true">MSHSQRPLPFVLPPCLALLLMALGTAPARGQQEQAVMAGVQYLRGAAATQGQVGESAMIALAMIKADVPKSDPVLADCLAKIRKRFTGSAYEPQRHGGQDIYEAAVVAMVLSNLDGDEHKGEINLVATFLIGRQNANGSWDYTHRQQGDASISQYALLGLWECENAGFDVPPSVWDRAAAWYLSVQGSAGSWNYHRDQAEYQDNMSMTAAGVGSLLLCKRQLELYRQSRRGDSPLLTVISTDPGGQAYQITTPLAQMDQAAKKGMAWLAANYTTTNPTLIGQSIYYALYGLERVSAFADRQSMGKADILEKGRAFIRSSQQPNGAWKASPQPDEMNSAWAILYLTKSTAKSIRRVINKKLGAGTLVGGRYLPKDLTSMTVAGGKIMSRPMNGAVDEMIRVLEDPRTKDGDSAVAGLIERYHREGPDVLKPHKDRLRKMMKDRDPGLRQVAAWALSRTGDMDVVPDLIGAITDPDEDVVAASRLGLQLLSRKIDGAGPPSPSTPEQRTQAAQAWQAWYDATRPLGGTPDEDDIRRPPARGSATPTQSARSPSP</sequence>
<dbReference type="EMBL" id="CP042997">
    <property type="protein sequence ID" value="QEH33881.1"/>
    <property type="molecule type" value="Genomic_DNA"/>
</dbReference>
<protein>
    <recommendedName>
        <fullName evidence="5">Prenyltransferase and squalene oxidase repeat protein</fullName>
    </recommendedName>
</protein>
<dbReference type="RefSeq" id="WP_148593878.1">
    <property type="nucleotide sequence ID" value="NZ_CP042997.1"/>
</dbReference>
<dbReference type="SUPFAM" id="SSF48371">
    <property type="entry name" value="ARM repeat"/>
    <property type="match status" value="1"/>
</dbReference>
<organism evidence="3 4">
    <name type="scientific">Aquisphaera giovannonii</name>
    <dbReference type="NCBI Taxonomy" id="406548"/>
    <lineage>
        <taxon>Bacteria</taxon>
        <taxon>Pseudomonadati</taxon>
        <taxon>Planctomycetota</taxon>
        <taxon>Planctomycetia</taxon>
        <taxon>Isosphaerales</taxon>
        <taxon>Isosphaeraceae</taxon>
        <taxon>Aquisphaera</taxon>
    </lineage>
</organism>
<accession>A0A5B9W0W3</accession>
<gene>
    <name evidence="3" type="ORF">OJF2_24130</name>
</gene>
<feature type="compositionally biased region" description="Polar residues" evidence="1">
    <location>
        <begin position="541"/>
        <end position="552"/>
    </location>
</feature>
<name>A0A5B9W0W3_9BACT</name>
<dbReference type="Pfam" id="PF13646">
    <property type="entry name" value="HEAT_2"/>
    <property type="match status" value="1"/>
</dbReference>